<evidence type="ECO:0000256" key="3">
    <source>
        <dbReference type="ARBA" id="ARBA00022801"/>
    </source>
</evidence>
<dbReference type="EMBL" id="QGDC01000010">
    <property type="protein sequence ID" value="RCH53699.1"/>
    <property type="molecule type" value="Genomic_DNA"/>
</dbReference>
<dbReference type="SMART" id="SM00235">
    <property type="entry name" value="ZnMc"/>
    <property type="match status" value="1"/>
</dbReference>
<reference evidence="6 7" key="1">
    <citation type="submission" date="2018-05" db="EMBL/GenBank/DDBJ databases">
        <title>Mucilaginibacter hurinus sp. nov., isolated from briquette warehouse soil.</title>
        <authorList>
            <person name="Choi L."/>
        </authorList>
    </citation>
    <scope>NUCLEOTIDE SEQUENCE [LARGE SCALE GENOMIC DNA]</scope>
    <source>
        <strain evidence="6 7">ZR32</strain>
    </source>
</reference>
<evidence type="ECO:0000259" key="5">
    <source>
        <dbReference type="SMART" id="SM00235"/>
    </source>
</evidence>
<accession>A0A367GJQ5</accession>
<evidence type="ECO:0000313" key="7">
    <source>
        <dbReference type="Proteomes" id="UP000253209"/>
    </source>
</evidence>
<comment type="caution">
    <text evidence="6">The sequence shown here is derived from an EMBL/GenBank/DDBJ whole genome shotgun (WGS) entry which is preliminary data.</text>
</comment>
<protein>
    <submittedName>
        <fullName evidence="6">Peptidase M12</fullName>
    </submittedName>
</protein>
<dbReference type="OrthoDB" id="3669864at2"/>
<organism evidence="6 7">
    <name type="scientific">Mucilaginibacter hurinus</name>
    <dbReference type="NCBI Taxonomy" id="2201324"/>
    <lineage>
        <taxon>Bacteria</taxon>
        <taxon>Pseudomonadati</taxon>
        <taxon>Bacteroidota</taxon>
        <taxon>Sphingobacteriia</taxon>
        <taxon>Sphingobacteriales</taxon>
        <taxon>Sphingobacteriaceae</taxon>
        <taxon>Mucilaginibacter</taxon>
    </lineage>
</organism>
<dbReference type="InterPro" id="IPR006026">
    <property type="entry name" value="Peptidase_Metallo"/>
</dbReference>
<keyword evidence="2" id="KW-0479">Metal-binding</keyword>
<dbReference type="PROSITE" id="PS51257">
    <property type="entry name" value="PROKAR_LIPOPROTEIN"/>
    <property type="match status" value="1"/>
</dbReference>
<dbReference type="InterPro" id="IPR024079">
    <property type="entry name" value="MetalloPept_cat_dom_sf"/>
</dbReference>
<dbReference type="Pfam" id="PF00413">
    <property type="entry name" value="Peptidase_M10"/>
    <property type="match status" value="1"/>
</dbReference>
<dbReference type="GO" id="GO:0006508">
    <property type="term" value="P:proteolysis"/>
    <property type="evidence" value="ECO:0007669"/>
    <property type="project" value="UniProtKB-KW"/>
</dbReference>
<dbReference type="GO" id="GO:0004222">
    <property type="term" value="F:metalloendopeptidase activity"/>
    <property type="evidence" value="ECO:0007669"/>
    <property type="project" value="InterPro"/>
</dbReference>
<keyword evidence="4" id="KW-0862">Zinc</keyword>
<proteinExistence type="predicted"/>
<dbReference type="GO" id="GO:0031012">
    <property type="term" value="C:extracellular matrix"/>
    <property type="evidence" value="ECO:0007669"/>
    <property type="project" value="InterPro"/>
</dbReference>
<keyword evidence="1" id="KW-0645">Protease</keyword>
<dbReference type="GO" id="GO:0008270">
    <property type="term" value="F:zinc ion binding"/>
    <property type="evidence" value="ECO:0007669"/>
    <property type="project" value="InterPro"/>
</dbReference>
<dbReference type="SUPFAM" id="SSF55486">
    <property type="entry name" value="Metalloproteases ('zincins'), catalytic domain"/>
    <property type="match status" value="1"/>
</dbReference>
<sequence length="268" mass="30497">MTNRIKVYFLALTIVVAGCAKKAEIAPESETDDARLLELFSGDAPKMCINKAVGADDKHTHGVVLRDKFWSNGQKLRVKFMNEDSFLHGKVLKYASKWMQHANISVQLVTGSAPSDIRIAFKYEGDETSWSYIGKDAKLIDKTKPTMNFGWFTKTTAEDEFSRVIIHEVGHALGLAHEQSSPAVNINWNKANVYWYYKQPPNSWTTEQIDYNIFYRYPASQVYHSPYDPKSIMQYPVDPRFTKDGIGIGWNTVLSSIDKIVIGRVYPK</sequence>
<dbReference type="InterPro" id="IPR001818">
    <property type="entry name" value="Pept_M10_metallopeptidase"/>
</dbReference>
<gene>
    <name evidence="6" type="ORF">DJ568_15785</name>
</gene>
<evidence type="ECO:0000256" key="2">
    <source>
        <dbReference type="ARBA" id="ARBA00022723"/>
    </source>
</evidence>
<evidence type="ECO:0000313" key="6">
    <source>
        <dbReference type="EMBL" id="RCH53699.1"/>
    </source>
</evidence>
<keyword evidence="7" id="KW-1185">Reference proteome</keyword>
<dbReference type="Proteomes" id="UP000253209">
    <property type="component" value="Unassembled WGS sequence"/>
</dbReference>
<name>A0A367GJQ5_9SPHI</name>
<evidence type="ECO:0000256" key="4">
    <source>
        <dbReference type="ARBA" id="ARBA00022833"/>
    </source>
</evidence>
<dbReference type="AlphaFoldDB" id="A0A367GJQ5"/>
<feature type="domain" description="Peptidase metallopeptidase" evidence="5">
    <location>
        <begin position="66"/>
        <end position="213"/>
    </location>
</feature>
<dbReference type="Gene3D" id="3.40.390.10">
    <property type="entry name" value="Collagenase (Catalytic Domain)"/>
    <property type="match status" value="1"/>
</dbReference>
<evidence type="ECO:0000256" key="1">
    <source>
        <dbReference type="ARBA" id="ARBA00022670"/>
    </source>
</evidence>
<dbReference type="RefSeq" id="WP_114006269.1">
    <property type="nucleotide sequence ID" value="NZ_QGDC01000010.1"/>
</dbReference>
<keyword evidence="3" id="KW-0378">Hydrolase</keyword>